<proteinExistence type="predicted"/>
<protein>
    <recommendedName>
        <fullName evidence="3">BNR repeat protein</fullName>
    </recommendedName>
</protein>
<evidence type="ECO:0000313" key="2">
    <source>
        <dbReference type="Proteomes" id="UP000245959"/>
    </source>
</evidence>
<gene>
    <name evidence="1" type="ORF">C8D82_1538</name>
</gene>
<dbReference type="OrthoDB" id="3698617at2"/>
<dbReference type="EMBL" id="QEKH01000053">
    <property type="protein sequence ID" value="PVY33296.1"/>
    <property type="molecule type" value="Genomic_DNA"/>
</dbReference>
<dbReference type="Proteomes" id="UP000245959">
    <property type="component" value="Unassembled WGS sequence"/>
</dbReference>
<dbReference type="GeneID" id="78297234"/>
<dbReference type="InterPro" id="IPR036278">
    <property type="entry name" value="Sialidase_sf"/>
</dbReference>
<sequence>MKPVATETILFRSPSPQDVYCYSPSICRGEAGRLVASFDLGGAGVAELEGPKSDSGDFGLANQLRIHVSDDRGVTWRETAQLPMMHTRLFRAGGRLYALGQSGRLLISASCDNGESWSAPAVIEAEGSYEPGTSIDFHNGRLYLEMERKREFDTWPGVAQVLLSADENADLTRPESWTFSEPFFLPEHIAMAQPFGMPLYPEGETAPGRYNGRCGCLETNVLRIRDPNHLLYDPEDRTLVLLSRLHAGGIANMAVMLRGFEHPGGRLEIGMFSTPGGAPYLFVPLPGGQMKFHIEYDPAGRLYWMASSQTTDSMTRPELLPPERYNLPDNERHRLVLHFSRNLVDWCFAGVIAIGNSPKESRHYAGMTIDGDDLLVLSRSGDAQARSAHNGNLITLHRISGFRGLAY</sequence>
<evidence type="ECO:0000313" key="1">
    <source>
        <dbReference type="EMBL" id="PVY33296.1"/>
    </source>
</evidence>
<dbReference type="CDD" id="cd15482">
    <property type="entry name" value="Sialidase_non-viral"/>
    <property type="match status" value="1"/>
</dbReference>
<dbReference type="SUPFAM" id="SSF50939">
    <property type="entry name" value="Sialidases"/>
    <property type="match status" value="1"/>
</dbReference>
<comment type="caution">
    <text evidence="1">The sequence shown here is derived from an EMBL/GenBank/DDBJ whole genome shotgun (WGS) entry which is preliminary data.</text>
</comment>
<keyword evidence="2" id="KW-1185">Reference proteome</keyword>
<evidence type="ECO:0008006" key="3">
    <source>
        <dbReference type="Google" id="ProtNLM"/>
    </source>
</evidence>
<name>A0A2U1ACK7_9BACT</name>
<dbReference type="RefSeq" id="WP_116885972.1">
    <property type="nucleotide sequence ID" value="NZ_CABMMC010000057.1"/>
</dbReference>
<dbReference type="AlphaFoldDB" id="A0A2U1ACK7"/>
<dbReference type="Gene3D" id="2.120.10.10">
    <property type="match status" value="1"/>
</dbReference>
<organism evidence="1 2">
    <name type="scientific">Victivallis vadensis</name>
    <dbReference type="NCBI Taxonomy" id="172901"/>
    <lineage>
        <taxon>Bacteria</taxon>
        <taxon>Pseudomonadati</taxon>
        <taxon>Lentisphaerota</taxon>
        <taxon>Lentisphaeria</taxon>
        <taxon>Victivallales</taxon>
        <taxon>Victivallaceae</taxon>
        <taxon>Victivallis</taxon>
    </lineage>
</organism>
<accession>A0A2U1ACK7</accession>
<reference evidence="1 2" key="1">
    <citation type="submission" date="2018-04" db="EMBL/GenBank/DDBJ databases">
        <title>Genomic Encyclopedia of Type Strains, Phase IV (KMG-IV): sequencing the most valuable type-strain genomes for metagenomic binning, comparative biology and taxonomic classification.</title>
        <authorList>
            <person name="Goeker M."/>
        </authorList>
    </citation>
    <scope>NUCLEOTIDE SEQUENCE [LARGE SCALE GENOMIC DNA]</scope>
    <source>
        <strain evidence="1 2">DSM 14823</strain>
    </source>
</reference>